<dbReference type="Proteomes" id="UP000675882">
    <property type="component" value="Unassembled WGS sequence"/>
</dbReference>
<sequence>MDARYEEKTFENYFNNELDRKTSIYFPLGQVQEGIVGLDSAAHSKSWHLWRKLGYPFWFSPPFSGVELQDIANEMERYLSKEVHNIPAMKVNLLFQYKRPQFITMSSGAEWHLWKRKYFRYSLYAEQHALLSHIEATFGQDAVVLYAAPAVEDVSDLVKLKMAGTIIDNTNYRRASELNGHHRNTYIKAGTYSQACSKPKRIENFSLIELIENTEPEAQRENGQLLVKFAKRINSSMLEANGIGYLGTAFVHRMSQFKDYELERFSLFFAILTMSVFREVTGCQWIIPLSSSQNA</sequence>
<reference evidence="1" key="1">
    <citation type="submission" date="2021-02" db="EMBL/GenBank/DDBJ databases">
        <authorList>
            <person name="Han P."/>
        </authorList>
    </citation>
    <scope>NUCLEOTIDE SEQUENCE</scope>
    <source>
        <strain evidence="1">Candidatus Nitrotoga sp. ZN8</strain>
    </source>
</reference>
<dbReference type="RefSeq" id="WP_213035873.1">
    <property type="nucleotide sequence ID" value="NZ_CAJNBL010000016.1"/>
</dbReference>
<evidence type="ECO:0000313" key="2">
    <source>
        <dbReference type="Proteomes" id="UP000675882"/>
    </source>
</evidence>
<accession>A0A916BC47</accession>
<evidence type="ECO:0000313" key="1">
    <source>
        <dbReference type="EMBL" id="CAE6713951.1"/>
    </source>
</evidence>
<proteinExistence type="predicted"/>
<name>A0A916BC47_9PROT</name>
<protein>
    <submittedName>
        <fullName evidence="1">Uncharacterized protein</fullName>
    </submittedName>
</protein>
<gene>
    <name evidence="1" type="ORF">NTGZN8_230011</name>
</gene>
<organism evidence="1 2">
    <name type="scientific">Candidatus Nitrotoga fabula</name>
    <dbReference type="NCBI Taxonomy" id="2182327"/>
    <lineage>
        <taxon>Bacteria</taxon>
        <taxon>Pseudomonadati</taxon>
        <taxon>Pseudomonadota</taxon>
        <taxon>Betaproteobacteria</taxon>
        <taxon>Nitrosomonadales</taxon>
        <taxon>Gallionellaceae</taxon>
        <taxon>Candidatus Nitrotoga</taxon>
    </lineage>
</organism>
<keyword evidence="2" id="KW-1185">Reference proteome</keyword>
<dbReference type="EMBL" id="CAJNBL010000016">
    <property type="protein sequence ID" value="CAE6713951.1"/>
    <property type="molecule type" value="Genomic_DNA"/>
</dbReference>
<comment type="caution">
    <text evidence="1">The sequence shown here is derived from an EMBL/GenBank/DDBJ whole genome shotgun (WGS) entry which is preliminary data.</text>
</comment>
<dbReference type="AlphaFoldDB" id="A0A916BC47"/>